<dbReference type="EMBL" id="CAMXCT030005746">
    <property type="protein sequence ID" value="CAL4800481.1"/>
    <property type="molecule type" value="Genomic_DNA"/>
</dbReference>
<organism evidence="2">
    <name type="scientific">Cladocopium goreaui</name>
    <dbReference type="NCBI Taxonomy" id="2562237"/>
    <lineage>
        <taxon>Eukaryota</taxon>
        <taxon>Sar</taxon>
        <taxon>Alveolata</taxon>
        <taxon>Dinophyceae</taxon>
        <taxon>Suessiales</taxon>
        <taxon>Symbiodiniaceae</taxon>
        <taxon>Cladocopium</taxon>
    </lineage>
</organism>
<keyword evidence="4" id="KW-1185">Reference proteome</keyword>
<protein>
    <submittedName>
        <fullName evidence="2">Uncharacterized protein</fullName>
    </submittedName>
</protein>
<dbReference type="OrthoDB" id="436149at2759"/>
<proteinExistence type="predicted"/>
<accession>A0A9P1GK14</accession>
<gene>
    <name evidence="2" type="ORF">C1SCF055_LOCUS38165</name>
</gene>
<evidence type="ECO:0000256" key="1">
    <source>
        <dbReference type="SAM" id="Phobius"/>
    </source>
</evidence>
<comment type="caution">
    <text evidence="2">The sequence shown here is derived from an EMBL/GenBank/DDBJ whole genome shotgun (WGS) entry which is preliminary data.</text>
</comment>
<keyword evidence="1" id="KW-1133">Transmembrane helix</keyword>
<dbReference type="AlphaFoldDB" id="A0A9P1GK14"/>
<feature type="transmembrane region" description="Helical" evidence="1">
    <location>
        <begin position="56"/>
        <end position="76"/>
    </location>
</feature>
<name>A0A9P1GK14_9DINO</name>
<evidence type="ECO:0000313" key="2">
    <source>
        <dbReference type="EMBL" id="CAI4013169.1"/>
    </source>
</evidence>
<evidence type="ECO:0000313" key="3">
    <source>
        <dbReference type="EMBL" id="CAL1166544.1"/>
    </source>
</evidence>
<reference evidence="2" key="1">
    <citation type="submission" date="2022-10" db="EMBL/GenBank/DDBJ databases">
        <authorList>
            <person name="Chen Y."/>
            <person name="Dougan E. K."/>
            <person name="Chan C."/>
            <person name="Rhodes N."/>
            <person name="Thang M."/>
        </authorList>
    </citation>
    <scope>NUCLEOTIDE SEQUENCE</scope>
</reference>
<dbReference type="EMBL" id="CAMXCT010005746">
    <property type="protein sequence ID" value="CAI4013169.1"/>
    <property type="molecule type" value="Genomic_DNA"/>
</dbReference>
<keyword evidence="1" id="KW-0472">Membrane</keyword>
<reference evidence="3" key="2">
    <citation type="submission" date="2024-04" db="EMBL/GenBank/DDBJ databases">
        <authorList>
            <person name="Chen Y."/>
            <person name="Shah S."/>
            <person name="Dougan E. K."/>
            <person name="Thang M."/>
            <person name="Chan C."/>
        </authorList>
    </citation>
    <scope>NUCLEOTIDE SEQUENCE [LARGE SCALE GENOMIC DNA]</scope>
</reference>
<feature type="transmembrane region" description="Helical" evidence="1">
    <location>
        <begin position="18"/>
        <end position="35"/>
    </location>
</feature>
<keyword evidence="1" id="KW-0812">Transmembrane</keyword>
<dbReference type="Proteomes" id="UP001152797">
    <property type="component" value="Unassembled WGS sequence"/>
</dbReference>
<dbReference type="EMBL" id="CAMXCT020005746">
    <property type="protein sequence ID" value="CAL1166544.1"/>
    <property type="molecule type" value="Genomic_DNA"/>
</dbReference>
<feature type="transmembrane region" description="Helical" evidence="1">
    <location>
        <begin position="184"/>
        <end position="215"/>
    </location>
</feature>
<sequence>MASFTYANGDEPGEFSEGIFVTLVVLSQIGLFVCSSIAAKKAGFWYEDQVHRSYTVFYNAALVLNLILDIMLQTYLSYLQMVGVGVHTADGQLLGAMTNFQDIFESYPMQKSLGKLLFKYCWPCTFFVPLGMARPFLFEPVIAQLLPAHIARILVGSNPRIRGEMAEKAFELGEMEPGRYADCIFNVILVTCIPFISPAYMAMTFGALIVSHVYLYSYDRAAWMRWISAPKHRPVKNPLKKAMDHQGCSKMFHIQSGGDMVI</sequence>
<evidence type="ECO:0000313" key="4">
    <source>
        <dbReference type="Proteomes" id="UP001152797"/>
    </source>
</evidence>